<sequence length="402" mass="44998">MAHAAPPVARRFDSIHDPGLVERWTRLEESGCATAFLSLDFARSMEDRLAPERHGTPFYIAIDDAQSGAPLMIVPLIAETRLGVRRLGFLDYGMVDYHFPLVDPKACADPQRFLAIRQAFDAALPPHDALLLCKVIREYRGVPNPLWTEDRLIDTGEGASRIDLDPDSLERARRNHSVYPKMAKQLAKLRKLPGFEIVEARTACEIDQILNVMARQRQQRMSAQGIPDLFQDPAVFAHYRRLAMDGCKDGRILLLGLRVGDTWLATSYCLCHQGVVTGILCSLDEGPYRKHSPGLIATILEIEWGRRNGFALYDFGAGSYGYKDRFGGRHRVIKALGIPATLRGSGYLALCRARIALRLWLRDRPAMAQAARRTKRLLAAALGRRRDPQSGVARRTRPLPLG</sequence>
<feature type="domain" description="BioF2-like acetyltransferase" evidence="1">
    <location>
        <begin position="182"/>
        <end position="323"/>
    </location>
</feature>
<keyword evidence="2" id="KW-0808">Transferase</keyword>
<protein>
    <submittedName>
        <fullName evidence="2">Acetyltransferase involved in cellulose biosynthesis, CelD/BcsL family</fullName>
    </submittedName>
</protein>
<dbReference type="Proteomes" id="UP000219331">
    <property type="component" value="Unassembled WGS sequence"/>
</dbReference>
<dbReference type="InterPro" id="IPR016181">
    <property type="entry name" value="Acyl_CoA_acyltransferase"/>
</dbReference>
<evidence type="ECO:0000313" key="2">
    <source>
        <dbReference type="EMBL" id="SOB89133.1"/>
    </source>
</evidence>
<name>A0A285R4V0_9HYPH</name>
<proteinExistence type="predicted"/>
<dbReference type="Gene3D" id="3.40.630.30">
    <property type="match status" value="1"/>
</dbReference>
<dbReference type="RefSeq" id="WP_176521971.1">
    <property type="nucleotide sequence ID" value="NZ_OBML01000001.1"/>
</dbReference>
<gene>
    <name evidence="2" type="ORF">SAMN05421512_10141</name>
</gene>
<dbReference type="GO" id="GO:0016740">
    <property type="term" value="F:transferase activity"/>
    <property type="evidence" value="ECO:0007669"/>
    <property type="project" value="UniProtKB-KW"/>
</dbReference>
<reference evidence="2 3" key="1">
    <citation type="submission" date="2017-08" db="EMBL/GenBank/DDBJ databases">
        <authorList>
            <person name="de Groot N.N."/>
        </authorList>
    </citation>
    <scope>NUCLEOTIDE SEQUENCE [LARGE SCALE GENOMIC DNA]</scope>
    <source>
        <strain evidence="2 3">USBA 352</strain>
    </source>
</reference>
<dbReference type="SUPFAM" id="SSF55729">
    <property type="entry name" value="Acyl-CoA N-acyltransferases (Nat)"/>
    <property type="match status" value="1"/>
</dbReference>
<dbReference type="Pfam" id="PF13480">
    <property type="entry name" value="Acetyltransf_6"/>
    <property type="match status" value="1"/>
</dbReference>
<evidence type="ECO:0000259" key="1">
    <source>
        <dbReference type="Pfam" id="PF13480"/>
    </source>
</evidence>
<dbReference type="AlphaFoldDB" id="A0A285R4V0"/>
<dbReference type="STRING" id="538381.GCA_001696535_01123"/>
<evidence type="ECO:0000313" key="3">
    <source>
        <dbReference type="Proteomes" id="UP000219331"/>
    </source>
</evidence>
<keyword evidence="3" id="KW-1185">Reference proteome</keyword>
<organism evidence="2 3">
    <name type="scientific">Stappia indica</name>
    <dbReference type="NCBI Taxonomy" id="538381"/>
    <lineage>
        <taxon>Bacteria</taxon>
        <taxon>Pseudomonadati</taxon>
        <taxon>Pseudomonadota</taxon>
        <taxon>Alphaproteobacteria</taxon>
        <taxon>Hyphomicrobiales</taxon>
        <taxon>Stappiaceae</taxon>
        <taxon>Stappia</taxon>
    </lineage>
</organism>
<accession>A0A285R4V0</accession>
<dbReference type="EMBL" id="OBML01000001">
    <property type="protein sequence ID" value="SOB89133.1"/>
    <property type="molecule type" value="Genomic_DNA"/>
</dbReference>
<dbReference type="InterPro" id="IPR038740">
    <property type="entry name" value="BioF2-like_GNAT_dom"/>
</dbReference>